<protein>
    <recommendedName>
        <fullName evidence="4">Lipoprotein</fullName>
    </recommendedName>
</protein>
<dbReference type="EMBL" id="FNDB01000002">
    <property type="protein sequence ID" value="SDG76889.1"/>
    <property type="molecule type" value="Genomic_DNA"/>
</dbReference>
<accession>A0A1G7WY74</accession>
<sequence>MKNMIKISSLLVSAMLLNSCASGYKKINPETINYASKSIENNILLEYKYDLLGKKYKKKETKNNIKLIAVKITNNTEKEIVWGRDFKLSYANGNEVSLIETEKLFKTIKQSPASYLWYLLLAPVQLQSGTTTTSNGFYTETKPANTFPIGLIAGPGLAAGNMIAASSANKNFKNELMQYDLNGKTIKQGETVYGLIGSNSNSYDSIKIKKVE</sequence>
<keyword evidence="3" id="KW-1185">Reference proteome</keyword>
<feature type="signal peptide" evidence="1">
    <location>
        <begin position="1"/>
        <end position="21"/>
    </location>
</feature>
<dbReference type="Proteomes" id="UP000199274">
    <property type="component" value="Unassembled WGS sequence"/>
</dbReference>
<dbReference type="AlphaFoldDB" id="A0A1G7WY74"/>
<reference evidence="3" key="1">
    <citation type="submission" date="2016-10" db="EMBL/GenBank/DDBJ databases">
        <authorList>
            <person name="Varghese N."/>
            <person name="Submissions S."/>
        </authorList>
    </citation>
    <scope>NUCLEOTIDE SEQUENCE [LARGE SCALE GENOMIC DNA]</scope>
    <source>
        <strain evidence="3">CGMCC 1.2747</strain>
    </source>
</reference>
<proteinExistence type="predicted"/>
<name>A0A1G7WY74_9FLAO</name>
<organism evidence="2 3">
    <name type="scientific">Flavobacterium omnivorum</name>
    <dbReference type="NCBI Taxonomy" id="178355"/>
    <lineage>
        <taxon>Bacteria</taxon>
        <taxon>Pseudomonadati</taxon>
        <taxon>Bacteroidota</taxon>
        <taxon>Flavobacteriia</taxon>
        <taxon>Flavobacteriales</taxon>
        <taxon>Flavobacteriaceae</taxon>
        <taxon>Flavobacterium</taxon>
    </lineage>
</organism>
<gene>
    <name evidence="2" type="ORF">SAMN04488062_10283</name>
</gene>
<evidence type="ECO:0000256" key="1">
    <source>
        <dbReference type="SAM" id="SignalP"/>
    </source>
</evidence>
<feature type="chain" id="PRO_5011438042" description="Lipoprotein" evidence="1">
    <location>
        <begin position="22"/>
        <end position="212"/>
    </location>
</feature>
<dbReference type="STRING" id="178355.SAMN04488062_10283"/>
<keyword evidence="1" id="KW-0732">Signal</keyword>
<evidence type="ECO:0000313" key="3">
    <source>
        <dbReference type="Proteomes" id="UP000199274"/>
    </source>
</evidence>
<dbReference type="RefSeq" id="WP_245705033.1">
    <property type="nucleotide sequence ID" value="NZ_FNDB01000002.1"/>
</dbReference>
<evidence type="ECO:0000313" key="2">
    <source>
        <dbReference type="EMBL" id="SDG76889.1"/>
    </source>
</evidence>
<evidence type="ECO:0008006" key="4">
    <source>
        <dbReference type="Google" id="ProtNLM"/>
    </source>
</evidence>